<dbReference type="AlphaFoldDB" id="A0A0D2D9T2"/>
<feature type="non-terminal residue" evidence="2">
    <location>
        <position position="1"/>
    </location>
</feature>
<feature type="transmembrane region" description="Helical" evidence="1">
    <location>
        <begin position="242"/>
        <end position="259"/>
    </location>
</feature>
<accession>A0A0D2D9T2</accession>
<dbReference type="HOGENOM" id="CLU_048616_0_0_1"/>
<organism evidence="2 3">
    <name type="scientific">Exophiala oligosperma</name>
    <dbReference type="NCBI Taxonomy" id="215243"/>
    <lineage>
        <taxon>Eukaryota</taxon>
        <taxon>Fungi</taxon>
        <taxon>Dikarya</taxon>
        <taxon>Ascomycota</taxon>
        <taxon>Pezizomycotina</taxon>
        <taxon>Eurotiomycetes</taxon>
        <taxon>Chaetothyriomycetidae</taxon>
        <taxon>Chaetothyriales</taxon>
        <taxon>Herpotrichiellaceae</taxon>
        <taxon>Exophiala</taxon>
    </lineage>
</organism>
<dbReference type="RefSeq" id="XP_016259436.1">
    <property type="nucleotide sequence ID" value="XM_016410414.1"/>
</dbReference>
<keyword evidence="1" id="KW-0812">Transmembrane</keyword>
<evidence type="ECO:0000256" key="1">
    <source>
        <dbReference type="SAM" id="Phobius"/>
    </source>
</evidence>
<dbReference type="VEuPathDB" id="FungiDB:PV06_09013"/>
<keyword evidence="1" id="KW-0472">Membrane</keyword>
<dbReference type="OrthoDB" id="4367324at2759"/>
<dbReference type="STRING" id="215243.A0A0D2D9T2"/>
<dbReference type="EMBL" id="KN847340">
    <property type="protein sequence ID" value="KIW39220.1"/>
    <property type="molecule type" value="Genomic_DNA"/>
</dbReference>
<sequence>MANDQTTIRELLTTYKPLIDCTASGIGPTTSTKWPNLGNIKIWEDFTLAIIDRDFGFALDDPFTIMNPRPAGFPLPVGHQINSLADLNALFKRNVDMLDETLVHARMILDLHFDKPCASDYATAQGYAKFLTIRSNMALQHAIWLEHQPILNILAGLGKTSKQWCGSALQNNIRNNDEPSQPLLWPVRQLANICNKANTRFGYIQTDKELVVFEFTLRADEKYDVRFMPIMWSTFDGLTTDLALLCLCLISMHVVFRLMPWRLRC</sequence>
<keyword evidence="3" id="KW-1185">Reference proteome</keyword>
<gene>
    <name evidence="2" type="ORF">PV06_09013</name>
</gene>
<proteinExistence type="predicted"/>
<evidence type="ECO:0000313" key="3">
    <source>
        <dbReference type="Proteomes" id="UP000053342"/>
    </source>
</evidence>
<evidence type="ECO:0000313" key="2">
    <source>
        <dbReference type="EMBL" id="KIW39220.1"/>
    </source>
</evidence>
<name>A0A0D2D9T2_9EURO</name>
<dbReference type="Proteomes" id="UP000053342">
    <property type="component" value="Unassembled WGS sequence"/>
</dbReference>
<reference evidence="2 3" key="1">
    <citation type="submission" date="2015-01" db="EMBL/GenBank/DDBJ databases">
        <title>The Genome Sequence of Exophiala oligosperma CBS72588.</title>
        <authorList>
            <consortium name="The Broad Institute Genomics Platform"/>
            <person name="Cuomo C."/>
            <person name="de Hoog S."/>
            <person name="Gorbushina A."/>
            <person name="Stielow B."/>
            <person name="Teixiera M."/>
            <person name="Abouelleil A."/>
            <person name="Chapman S.B."/>
            <person name="Priest M."/>
            <person name="Young S.K."/>
            <person name="Wortman J."/>
            <person name="Nusbaum C."/>
            <person name="Birren B."/>
        </authorList>
    </citation>
    <scope>NUCLEOTIDE SEQUENCE [LARGE SCALE GENOMIC DNA]</scope>
    <source>
        <strain evidence="2 3">CBS 72588</strain>
    </source>
</reference>
<protein>
    <submittedName>
        <fullName evidence="2">Uncharacterized protein</fullName>
    </submittedName>
</protein>
<keyword evidence="1" id="KW-1133">Transmembrane helix</keyword>
<dbReference type="GeneID" id="27361087"/>